<proteinExistence type="predicted"/>
<dbReference type="Gene3D" id="3.30.420.10">
    <property type="entry name" value="Ribonuclease H-like superfamily/Ribonuclease H"/>
    <property type="match status" value="1"/>
</dbReference>
<name>A0A087E4F6_9BIFI</name>
<dbReference type="Proteomes" id="UP000029003">
    <property type="component" value="Unassembled WGS sequence"/>
</dbReference>
<dbReference type="InterPro" id="IPR012337">
    <property type="entry name" value="RNaseH-like_sf"/>
</dbReference>
<dbReference type="GO" id="GO:0003676">
    <property type="term" value="F:nucleic acid binding"/>
    <property type="evidence" value="ECO:0007669"/>
    <property type="project" value="InterPro"/>
</dbReference>
<protein>
    <submittedName>
        <fullName evidence="1">Oligoribonuclease (3'-&gt;5' exoribonuclease)</fullName>
    </submittedName>
</protein>
<dbReference type="SUPFAM" id="SSF53098">
    <property type="entry name" value="Ribonuclease H-like"/>
    <property type="match status" value="1"/>
</dbReference>
<reference evidence="1 2" key="1">
    <citation type="submission" date="2014-03" db="EMBL/GenBank/DDBJ databases">
        <title>Genomics of Bifidobacteria.</title>
        <authorList>
            <person name="Ventura M."/>
            <person name="Milani C."/>
            <person name="Lugli G.A."/>
        </authorList>
    </citation>
    <scope>NUCLEOTIDE SEQUENCE [LARGE SCALE GENOMIC DNA]</scope>
    <source>
        <strain evidence="1 2">LMG 21395</strain>
    </source>
</reference>
<dbReference type="EMBL" id="JGZT01000006">
    <property type="protein sequence ID" value="KFJ02657.1"/>
    <property type="molecule type" value="Genomic_DNA"/>
</dbReference>
<organism evidence="1 2">
    <name type="scientific">Bifidobacterium thermacidophilum subsp. thermacidophilum</name>
    <dbReference type="NCBI Taxonomy" id="79262"/>
    <lineage>
        <taxon>Bacteria</taxon>
        <taxon>Bacillati</taxon>
        <taxon>Actinomycetota</taxon>
        <taxon>Actinomycetes</taxon>
        <taxon>Bifidobacteriales</taxon>
        <taxon>Bifidobacteriaceae</taxon>
        <taxon>Bifidobacterium</taxon>
    </lineage>
</organism>
<evidence type="ECO:0000313" key="2">
    <source>
        <dbReference type="Proteomes" id="UP000029003"/>
    </source>
</evidence>
<accession>A0A087E4F6</accession>
<evidence type="ECO:0000313" key="1">
    <source>
        <dbReference type="EMBL" id="KFJ02657.1"/>
    </source>
</evidence>
<comment type="caution">
    <text evidence="1">The sequence shown here is derived from an EMBL/GenBank/DDBJ whole genome shotgun (WGS) entry which is preliminary data.</text>
</comment>
<sequence>MTTDRDVLLWIDTETTGIMPVEGDLLEIGMRVTDMAGNPLLGAKGRYSRVIHPTDGIRLNCGTMDTILGMHRDNGLIRESLLSGTGPDETAEDACQWLVDANYPLDPDRLIIAGTNPQFDLDWISHKLPVLTDGLRTLTDYHRMDMTALRLALATLGPHKHEHTTHRVDDCLDRDIHEYQQTISILRHTKE</sequence>
<dbReference type="AlphaFoldDB" id="A0A087E4F6"/>
<dbReference type="InterPro" id="IPR036397">
    <property type="entry name" value="RNaseH_sf"/>
</dbReference>
<gene>
    <name evidence="1" type="ORF">THER5_1120</name>
</gene>